<dbReference type="PIRSF" id="PIRSF017082">
    <property type="entry name" value="YflP"/>
    <property type="match status" value="1"/>
</dbReference>
<dbReference type="Gene3D" id="3.40.190.150">
    <property type="entry name" value="Bordetella uptake gene, domain 1"/>
    <property type="match status" value="1"/>
</dbReference>
<dbReference type="Proteomes" id="UP000542125">
    <property type="component" value="Unassembled WGS sequence"/>
</dbReference>
<evidence type="ECO:0000256" key="2">
    <source>
        <dbReference type="SAM" id="SignalP"/>
    </source>
</evidence>
<dbReference type="SUPFAM" id="SSF53850">
    <property type="entry name" value="Periplasmic binding protein-like II"/>
    <property type="match status" value="1"/>
</dbReference>
<feature type="chain" id="PRO_5030564010" evidence="2">
    <location>
        <begin position="28"/>
        <end position="326"/>
    </location>
</feature>
<name>A0A7Y9IVL1_9BURK</name>
<keyword evidence="2" id="KW-0732">Signal</keyword>
<proteinExistence type="inferred from homology"/>
<gene>
    <name evidence="3" type="ORF">FHW18_003162</name>
</gene>
<reference evidence="3 4" key="1">
    <citation type="submission" date="2020-07" db="EMBL/GenBank/DDBJ databases">
        <title>Genomic Encyclopedia of Type Strains, Phase IV (KMG-V): Genome sequencing to study the core and pangenomes of soil and plant-associated prokaryotes.</title>
        <authorList>
            <person name="Whitman W."/>
        </authorList>
    </citation>
    <scope>NUCLEOTIDE SEQUENCE [LARGE SCALE GENOMIC DNA]</scope>
    <source>
        <strain evidence="3 4">SAS40</strain>
    </source>
</reference>
<feature type="signal peptide" evidence="2">
    <location>
        <begin position="1"/>
        <end position="27"/>
    </location>
</feature>
<dbReference type="InterPro" id="IPR005064">
    <property type="entry name" value="BUG"/>
</dbReference>
<dbReference type="RefSeq" id="WP_179587648.1">
    <property type="nucleotide sequence ID" value="NZ_JACBYR010000001.1"/>
</dbReference>
<evidence type="ECO:0000256" key="1">
    <source>
        <dbReference type="ARBA" id="ARBA00006987"/>
    </source>
</evidence>
<sequence>MTPLRFTASAVAAAVVTIALPLHAAHAADTWPSRPIRLVVPYAAGGPTDVIARLIAQKIGPSLGQAVVVENKPGAGGTIGVDNMVRATGDGYTIALAAPGPLAGMQTLMKVPYSLDDIQYLTLVARIPAVIAVNGKSPYTSLKDLIAAAKAKPDALNYSSAGAGTTPHIGAELFKQEAGIRITHVPYKGAAPAVTAVLSNEVQMTMVDLTPVLPHVATGGMRVLAIAGKQRATQLPDVPTTAEAGMPNVLMDTNYGIIAPVSTPPEVATKLRNAIVAALQDPELKQSFAKQGADVQTSTPAEYRALMKQENAKWQKVVTRGNITLE</sequence>
<keyword evidence="4" id="KW-1185">Reference proteome</keyword>
<dbReference type="Pfam" id="PF03401">
    <property type="entry name" value="TctC"/>
    <property type="match status" value="1"/>
</dbReference>
<dbReference type="CDD" id="cd07012">
    <property type="entry name" value="PBP2_Bug_TTT"/>
    <property type="match status" value="1"/>
</dbReference>
<protein>
    <submittedName>
        <fullName evidence="3">Tripartite-type tricarboxylate transporter receptor subunit TctC</fullName>
    </submittedName>
</protein>
<comment type="similarity">
    <text evidence="1">Belongs to the UPF0065 (bug) family.</text>
</comment>
<dbReference type="InterPro" id="IPR042100">
    <property type="entry name" value="Bug_dom1"/>
</dbReference>
<organism evidence="3 4">
    <name type="scientific">Pigmentiphaga litoralis</name>
    <dbReference type="NCBI Taxonomy" id="516702"/>
    <lineage>
        <taxon>Bacteria</taxon>
        <taxon>Pseudomonadati</taxon>
        <taxon>Pseudomonadota</taxon>
        <taxon>Betaproteobacteria</taxon>
        <taxon>Burkholderiales</taxon>
        <taxon>Alcaligenaceae</taxon>
        <taxon>Pigmentiphaga</taxon>
    </lineage>
</organism>
<dbReference type="PANTHER" id="PTHR42928">
    <property type="entry name" value="TRICARBOXYLATE-BINDING PROTEIN"/>
    <property type="match status" value="1"/>
</dbReference>
<comment type="caution">
    <text evidence="3">The sequence shown here is derived from an EMBL/GenBank/DDBJ whole genome shotgun (WGS) entry which is preliminary data.</text>
</comment>
<keyword evidence="3" id="KW-0675">Receptor</keyword>
<evidence type="ECO:0000313" key="3">
    <source>
        <dbReference type="EMBL" id="NYE83891.1"/>
    </source>
</evidence>
<accession>A0A7Y9IVL1</accession>
<dbReference type="PANTHER" id="PTHR42928:SF5">
    <property type="entry name" value="BLR1237 PROTEIN"/>
    <property type="match status" value="1"/>
</dbReference>
<dbReference type="EMBL" id="JACBYR010000001">
    <property type="protein sequence ID" value="NYE83891.1"/>
    <property type="molecule type" value="Genomic_DNA"/>
</dbReference>
<dbReference type="AlphaFoldDB" id="A0A7Y9IVL1"/>
<evidence type="ECO:0000313" key="4">
    <source>
        <dbReference type="Proteomes" id="UP000542125"/>
    </source>
</evidence>
<dbReference type="Gene3D" id="3.40.190.10">
    <property type="entry name" value="Periplasmic binding protein-like II"/>
    <property type="match status" value="1"/>
</dbReference>